<sequence length="70" mass="8525">MINNCQIKIKLNTHMNFEAGIRFIFFLVLFGVTNYLMMLKRYEKDIKKRKVLQYKRISKLYPKGSFIFKN</sequence>
<dbReference type="STRING" id="74546.PMT9312_1827"/>
<accession>A7FAC9</accession>
<dbReference type="EMBL" id="CP000111">
    <property type="protein sequence ID" value="ABS83103.1"/>
    <property type="molecule type" value="Genomic_DNA"/>
</dbReference>
<organism evidence="2 3">
    <name type="scientific">Prochlorococcus marinus (strain MIT 9312)</name>
    <dbReference type="NCBI Taxonomy" id="74546"/>
    <lineage>
        <taxon>Bacteria</taxon>
        <taxon>Bacillati</taxon>
        <taxon>Cyanobacteriota</taxon>
        <taxon>Cyanophyceae</taxon>
        <taxon>Synechococcales</taxon>
        <taxon>Prochlorococcaceae</taxon>
        <taxon>Prochlorococcus</taxon>
    </lineage>
</organism>
<name>A7FAC9_PROM9</name>
<keyword evidence="1" id="KW-1133">Transmembrane helix</keyword>
<keyword evidence="1" id="KW-0812">Transmembrane</keyword>
<dbReference type="KEGG" id="pmi:PMT9312_1827"/>
<feature type="transmembrane region" description="Helical" evidence="1">
    <location>
        <begin position="20"/>
        <end position="39"/>
    </location>
</feature>
<reference evidence="3" key="1">
    <citation type="submission" date="2005-07" db="EMBL/GenBank/DDBJ databases">
        <title>Complete sequence of Prochlorococcus marinus str. MIT 9312.</title>
        <authorList>
            <consortium name="US DOE Joint Genome Institute"/>
            <person name="Copeland A."/>
            <person name="Lucas S."/>
            <person name="Lapidus A."/>
            <person name="Barry K."/>
            <person name="Detter J.C."/>
            <person name="Glavina T."/>
            <person name="Hammon N."/>
            <person name="Israni S."/>
            <person name="Pitluck S."/>
            <person name="Thiel J."/>
            <person name="Schmutz J."/>
            <person name="Larimer F."/>
            <person name="Land M."/>
            <person name="Kyrpides N."/>
            <person name="Lykidis A."/>
            <person name="Richardson P."/>
        </authorList>
    </citation>
    <scope>NUCLEOTIDE SEQUENCE [LARGE SCALE GENOMIC DNA]</scope>
    <source>
        <strain evidence="3">MIT 9312</strain>
    </source>
</reference>
<gene>
    <name evidence="2" type="ordered locus">PMT9312_1827</name>
</gene>
<evidence type="ECO:0000256" key="1">
    <source>
        <dbReference type="SAM" id="Phobius"/>
    </source>
</evidence>
<keyword evidence="1" id="KW-0472">Membrane</keyword>
<dbReference type="AlphaFoldDB" id="A7FAC9"/>
<dbReference type="Proteomes" id="UP000002715">
    <property type="component" value="Chromosome"/>
</dbReference>
<dbReference type="HOGENOM" id="CLU_201894_0_0_3"/>
<evidence type="ECO:0000313" key="2">
    <source>
        <dbReference type="EMBL" id="ABS83103.1"/>
    </source>
</evidence>
<protein>
    <submittedName>
        <fullName evidence="2">Uncharacterized protein</fullName>
    </submittedName>
</protein>
<proteinExistence type="predicted"/>
<evidence type="ECO:0000313" key="3">
    <source>
        <dbReference type="Proteomes" id="UP000002715"/>
    </source>
</evidence>